<dbReference type="GeneID" id="25037880"/>
<dbReference type="FunFam" id="3.40.50.300:FF:002356">
    <property type="entry name" value="U3 small nucleolar RNA-associated protein 25"/>
    <property type="match status" value="1"/>
</dbReference>
<evidence type="ECO:0000259" key="13">
    <source>
        <dbReference type="Pfam" id="PF22916"/>
    </source>
</evidence>
<comment type="subunit">
    <text evidence="4 10">Component of the ribosomal small subunit (SSU) processome composed of at least 40 protein subunits and snoRNA U3.</text>
</comment>
<evidence type="ECO:0000256" key="4">
    <source>
        <dbReference type="ARBA" id="ARBA00011192"/>
    </source>
</evidence>
<reference evidence="14 15" key="1">
    <citation type="journal article" date="2011" name="Science">
        <title>Comparative functional genomics of the fission yeasts.</title>
        <authorList>
            <person name="Rhind N."/>
            <person name="Chen Z."/>
            <person name="Yassour M."/>
            <person name="Thompson D.A."/>
            <person name="Haas B.J."/>
            <person name="Habib N."/>
            <person name="Wapinski I."/>
            <person name="Roy S."/>
            <person name="Lin M.F."/>
            <person name="Heiman D.I."/>
            <person name="Young S.K."/>
            <person name="Furuya K."/>
            <person name="Guo Y."/>
            <person name="Pidoux A."/>
            <person name="Chen H.M."/>
            <person name="Robbertse B."/>
            <person name="Goldberg J.M."/>
            <person name="Aoki K."/>
            <person name="Bayne E.H."/>
            <person name="Berlin A.M."/>
            <person name="Desjardins C.A."/>
            <person name="Dobbs E."/>
            <person name="Dukaj L."/>
            <person name="Fan L."/>
            <person name="FitzGerald M.G."/>
            <person name="French C."/>
            <person name="Gujja S."/>
            <person name="Hansen K."/>
            <person name="Keifenheim D."/>
            <person name="Levin J.Z."/>
            <person name="Mosher R.A."/>
            <person name="Mueller C.A."/>
            <person name="Pfiffner J."/>
            <person name="Priest M."/>
            <person name="Russ C."/>
            <person name="Smialowska A."/>
            <person name="Swoboda P."/>
            <person name="Sykes S.M."/>
            <person name="Vaughn M."/>
            <person name="Vengrova S."/>
            <person name="Yoder R."/>
            <person name="Zeng Q."/>
            <person name="Allshire R."/>
            <person name="Baulcombe D."/>
            <person name="Birren B.W."/>
            <person name="Brown W."/>
            <person name="Ekwall K."/>
            <person name="Kellis M."/>
            <person name="Leatherwood J."/>
            <person name="Levin H."/>
            <person name="Margalit H."/>
            <person name="Martienssen R."/>
            <person name="Nieduszynski C.A."/>
            <person name="Spatafora J.W."/>
            <person name="Friedman N."/>
            <person name="Dalgaard J.Z."/>
            <person name="Baumann P."/>
            <person name="Niki H."/>
            <person name="Regev A."/>
            <person name="Nusbaum C."/>
        </authorList>
    </citation>
    <scope>NUCLEOTIDE SEQUENCE [LARGE SCALE GENOMIC DNA]</scope>
    <source>
        <strain evidence="15">OY26 / ATCC MYA-4695 / CBS 11777 / NBRC 106824 / NRRL Y48691</strain>
    </source>
</reference>
<dbReference type="OrthoDB" id="10264378at2759"/>
<feature type="compositionally biased region" description="Acidic residues" evidence="11">
    <location>
        <begin position="61"/>
        <end position="70"/>
    </location>
</feature>
<gene>
    <name evidence="14" type="ORF">SPOG_03563</name>
</gene>
<dbReference type="OMA" id="GIMIFIP"/>
<keyword evidence="8 10" id="KW-0539">Nucleus</keyword>
<evidence type="ECO:0000256" key="11">
    <source>
        <dbReference type="SAM" id="MobiDB-lite"/>
    </source>
</evidence>
<dbReference type="Gene3D" id="3.40.50.300">
    <property type="entry name" value="P-loop containing nucleotide triphosphate hydrolases"/>
    <property type="match status" value="1"/>
</dbReference>
<dbReference type="STRING" id="653667.S9VV77"/>
<evidence type="ECO:0000256" key="10">
    <source>
        <dbReference type="RuleBase" id="RU365070"/>
    </source>
</evidence>
<feature type="region of interest" description="Disordered" evidence="11">
    <location>
        <begin position="30"/>
        <end position="73"/>
    </location>
</feature>
<evidence type="ECO:0000256" key="1">
    <source>
        <dbReference type="ARBA" id="ARBA00002883"/>
    </source>
</evidence>
<dbReference type="HOGENOM" id="CLU_018705_0_1_1"/>
<dbReference type="SUPFAM" id="SSF52540">
    <property type="entry name" value="P-loop containing nucleoside triphosphate hydrolases"/>
    <property type="match status" value="1"/>
</dbReference>
<feature type="domain" description="UTP25 C-terminal" evidence="12">
    <location>
        <begin position="464"/>
        <end position="650"/>
    </location>
</feature>
<keyword evidence="9 10" id="KW-0687">Ribonucleoprotein</keyword>
<dbReference type="EMBL" id="KE546994">
    <property type="protein sequence ID" value="EPY50094.1"/>
    <property type="molecule type" value="Genomic_DNA"/>
</dbReference>
<evidence type="ECO:0000256" key="7">
    <source>
        <dbReference type="ARBA" id="ARBA00022552"/>
    </source>
</evidence>
<name>S9VV77_SCHCR</name>
<evidence type="ECO:0000259" key="12">
    <source>
        <dbReference type="Pfam" id="PF06862"/>
    </source>
</evidence>
<feature type="domain" description="UTP25 NTP hydrolase-like" evidence="13">
    <location>
        <begin position="199"/>
        <end position="454"/>
    </location>
</feature>
<evidence type="ECO:0000256" key="5">
    <source>
        <dbReference type="ARBA" id="ARBA00015422"/>
    </source>
</evidence>
<dbReference type="GO" id="GO:0019843">
    <property type="term" value="F:rRNA binding"/>
    <property type="evidence" value="ECO:0007669"/>
    <property type="project" value="EnsemblFungi"/>
</dbReference>
<evidence type="ECO:0000256" key="3">
    <source>
        <dbReference type="ARBA" id="ARBA00009223"/>
    </source>
</evidence>
<evidence type="ECO:0000313" key="14">
    <source>
        <dbReference type="EMBL" id="EPY50094.1"/>
    </source>
</evidence>
<protein>
    <recommendedName>
        <fullName evidence="5 10">U3 small nucleolar RNA-associated protein 25</fullName>
        <shortName evidence="10">U3 snoRNA-associated protein 25</shortName>
    </recommendedName>
</protein>
<dbReference type="Pfam" id="PF22916">
    <property type="entry name" value="UTP25_NTPase-like"/>
    <property type="match status" value="1"/>
</dbReference>
<dbReference type="GO" id="GO:0000462">
    <property type="term" value="P:maturation of SSU-rRNA from tricistronic rRNA transcript (SSU-rRNA, 5.8S rRNA, LSU-rRNA)"/>
    <property type="evidence" value="ECO:0007669"/>
    <property type="project" value="EnsemblFungi"/>
</dbReference>
<evidence type="ECO:0000256" key="9">
    <source>
        <dbReference type="ARBA" id="ARBA00023274"/>
    </source>
</evidence>
<dbReference type="Proteomes" id="UP000015464">
    <property type="component" value="Unassembled WGS sequence"/>
</dbReference>
<comment type="similarity">
    <text evidence="3 10">Belongs to the UTP25 family.</text>
</comment>
<evidence type="ECO:0000256" key="2">
    <source>
        <dbReference type="ARBA" id="ARBA00004604"/>
    </source>
</evidence>
<comment type="function">
    <text evidence="1 10">DEAD-box RNA helicase-like protein required for pre-18S rRNA processing, specifically at sites A0, A1, and A2.</text>
</comment>
<sequence length="651" mass="75409">MAGFGNIDEMSKDELAGKSYEALLYLMNSKKKRKPEKVSEGDDLPKHKEKKNKVIEKLDEPDTNEEENETNEEKEIIDALVREGVDNPNSLLDDQKENESSQDPFYRHFDSQDMKVINDSISCIKAMKLSQSSEETKLGISQIFTPDIEEKVSNYCIPKSDNVSDLGLKQRILEAYKSHKPSGHLTTMQTEIAKHMFNYQDVFFTNMNIKSHKLIVSLYALHALNHVFKTRDRILKNSARLSQNPELEFRDQGYTRPKVLVLLPTRNSCLEFINTLISYSGADQVANRKRFEDDFTIEKEVISEKKPEDFRYLFAGNTDDMFRIGVKFTRKTIKLFSQFYNSDIIVASPLGLRLAIGNKGDKKRDLDFLSSIEVSIIDQADSLDMQNWEHIECIFDEINNLPREAHDCDFSRVRPWYLDQQAKYMRQTLLFSQYNALDINSFFSHYMLNVAGKVKFRTLHRGVLNQLGYKIKQTYVRVSSDSIIKLPDARFSYFVNSVLPQLVKSPQGGILVYVPSYFDFVRIRNHMDEEAVSYSAISEYSSTSDLTRARTLFYQAKSKIMLYTERAHHFRRFDIRGVKAVVMYAPPTNPQYYVELARMPMRSITEGKLDQDAAKCRILFSKYDSISLEGIVGFQRVPNMCHGRHEVFEFV</sequence>
<evidence type="ECO:0000256" key="6">
    <source>
        <dbReference type="ARBA" id="ARBA00022517"/>
    </source>
</evidence>
<dbReference type="PANTHER" id="PTHR12933:SF0">
    <property type="entry name" value="U3 SMALL NUCLEOLAR RNA-ASSOCIATED PROTEIN 25 HOMOLOG"/>
    <property type="match status" value="1"/>
</dbReference>
<accession>S9VV77</accession>
<dbReference type="InterPro" id="IPR053939">
    <property type="entry name" value="UTP25_C"/>
</dbReference>
<dbReference type="Pfam" id="PF06862">
    <property type="entry name" value="Utp25_C"/>
    <property type="match status" value="1"/>
</dbReference>
<evidence type="ECO:0000256" key="8">
    <source>
        <dbReference type="ARBA" id="ARBA00023242"/>
    </source>
</evidence>
<dbReference type="GO" id="GO:0032040">
    <property type="term" value="C:small-subunit processome"/>
    <property type="evidence" value="ECO:0007669"/>
    <property type="project" value="EnsemblFungi"/>
</dbReference>
<dbReference type="InterPro" id="IPR010678">
    <property type="entry name" value="UTP25"/>
</dbReference>
<keyword evidence="15" id="KW-1185">Reference proteome</keyword>
<dbReference type="AlphaFoldDB" id="S9VV77"/>
<feature type="compositionally biased region" description="Basic and acidic residues" evidence="11">
    <location>
        <begin position="36"/>
        <end position="60"/>
    </location>
</feature>
<comment type="subcellular location">
    <subcellularLocation>
        <location evidence="2 10">Nucleus</location>
        <location evidence="2 10">Nucleolus</location>
    </subcellularLocation>
</comment>
<keyword evidence="6 10" id="KW-0690">Ribosome biogenesis</keyword>
<dbReference type="RefSeq" id="XP_013025432.1">
    <property type="nucleotide sequence ID" value="XM_013169978.1"/>
</dbReference>
<dbReference type="InterPro" id="IPR053940">
    <property type="entry name" value="UTP25_NTPase-like"/>
</dbReference>
<dbReference type="InterPro" id="IPR027417">
    <property type="entry name" value="P-loop_NTPase"/>
</dbReference>
<dbReference type="PANTHER" id="PTHR12933">
    <property type="entry name" value="ORF PROTEIN-RELATED"/>
    <property type="match status" value="1"/>
</dbReference>
<organism evidence="14 15">
    <name type="scientific">Schizosaccharomyces cryophilus (strain OY26 / ATCC MYA-4695 / CBS 11777 / NBRC 106824 / NRRL Y48691)</name>
    <name type="common">Fission yeast</name>
    <dbReference type="NCBI Taxonomy" id="653667"/>
    <lineage>
        <taxon>Eukaryota</taxon>
        <taxon>Fungi</taxon>
        <taxon>Dikarya</taxon>
        <taxon>Ascomycota</taxon>
        <taxon>Taphrinomycotina</taxon>
        <taxon>Schizosaccharomycetes</taxon>
        <taxon>Schizosaccharomycetales</taxon>
        <taxon>Schizosaccharomycetaceae</taxon>
        <taxon>Schizosaccharomyces</taxon>
    </lineage>
</organism>
<dbReference type="GO" id="GO:0034511">
    <property type="term" value="F:U3 snoRNA binding"/>
    <property type="evidence" value="ECO:0007669"/>
    <property type="project" value="EnsemblFungi"/>
</dbReference>
<keyword evidence="7 10" id="KW-0698">rRNA processing</keyword>
<proteinExistence type="inferred from homology"/>
<evidence type="ECO:0000313" key="15">
    <source>
        <dbReference type="Proteomes" id="UP000015464"/>
    </source>
</evidence>
<dbReference type="eggNOG" id="KOG2340">
    <property type="taxonomic scope" value="Eukaryota"/>
</dbReference>